<gene>
    <name evidence="1" type="ORF">GGX14DRAFT_348124</name>
</gene>
<organism evidence="1 2">
    <name type="scientific">Mycena pura</name>
    <dbReference type="NCBI Taxonomy" id="153505"/>
    <lineage>
        <taxon>Eukaryota</taxon>
        <taxon>Fungi</taxon>
        <taxon>Dikarya</taxon>
        <taxon>Basidiomycota</taxon>
        <taxon>Agaricomycotina</taxon>
        <taxon>Agaricomycetes</taxon>
        <taxon>Agaricomycetidae</taxon>
        <taxon>Agaricales</taxon>
        <taxon>Marasmiineae</taxon>
        <taxon>Mycenaceae</taxon>
        <taxon>Mycena</taxon>
    </lineage>
</organism>
<evidence type="ECO:0000313" key="2">
    <source>
        <dbReference type="Proteomes" id="UP001219525"/>
    </source>
</evidence>
<name>A0AAD6YRX0_9AGAR</name>
<comment type="caution">
    <text evidence="1">The sequence shown here is derived from an EMBL/GenBank/DDBJ whole genome shotgun (WGS) entry which is preliminary data.</text>
</comment>
<proteinExistence type="predicted"/>
<reference evidence="1" key="1">
    <citation type="submission" date="2023-03" db="EMBL/GenBank/DDBJ databases">
        <title>Massive genome expansion in bonnet fungi (Mycena s.s.) driven by repeated elements and novel gene families across ecological guilds.</title>
        <authorList>
            <consortium name="Lawrence Berkeley National Laboratory"/>
            <person name="Harder C.B."/>
            <person name="Miyauchi S."/>
            <person name="Viragh M."/>
            <person name="Kuo A."/>
            <person name="Thoen E."/>
            <person name="Andreopoulos B."/>
            <person name="Lu D."/>
            <person name="Skrede I."/>
            <person name="Drula E."/>
            <person name="Henrissat B."/>
            <person name="Morin E."/>
            <person name="Kohler A."/>
            <person name="Barry K."/>
            <person name="LaButti K."/>
            <person name="Morin E."/>
            <person name="Salamov A."/>
            <person name="Lipzen A."/>
            <person name="Mereny Z."/>
            <person name="Hegedus B."/>
            <person name="Baldrian P."/>
            <person name="Stursova M."/>
            <person name="Weitz H."/>
            <person name="Taylor A."/>
            <person name="Grigoriev I.V."/>
            <person name="Nagy L.G."/>
            <person name="Martin F."/>
            <person name="Kauserud H."/>
        </authorList>
    </citation>
    <scope>NUCLEOTIDE SEQUENCE</scope>
    <source>
        <strain evidence="1">9144</strain>
    </source>
</reference>
<keyword evidence="2" id="KW-1185">Reference proteome</keyword>
<dbReference type="Proteomes" id="UP001219525">
    <property type="component" value="Unassembled WGS sequence"/>
</dbReference>
<evidence type="ECO:0008006" key="3">
    <source>
        <dbReference type="Google" id="ProtNLM"/>
    </source>
</evidence>
<protein>
    <recommendedName>
        <fullName evidence="3">Arrestin-like N-terminal domain-containing protein</fullName>
    </recommendedName>
</protein>
<dbReference type="Gene3D" id="2.60.40.640">
    <property type="match status" value="1"/>
</dbReference>
<dbReference type="AlphaFoldDB" id="A0AAD6YRX0"/>
<accession>A0AAD6YRX0</accession>
<sequence>MDPTIPPSYGGPSRAAALPVYSRRASSVAASQRLVLTEHQYHLSSRRSKPPWATLKVFSRSPTPAQLPTFFEGDRITGSLALNLEQTETITCVSVVAKGQITPGPDDKDALTFLEVNSTLWSRENGDPRNPASKFNGKLCGRYEWPFTLEIPSAVSIQGTSHFGGGTFRLPQTFLERRLPTSVQYVLVVHINRSRFRVNSRVQTTFSYVPATRPPPPSPLRQLAYQQNTPLPGPEADPAGWEQLPSFTIRGTVFSTRQVKATCHFALAKPLCYTRGSPIPCLITFSSIDAQALDLLSSPRAIVVTLRRRLRPIPPAANRNGMFDANADLSADPAENVAVASWWPADDAVAGSGSQVRRRLVGEIQLPVALKASSRIAHFAVEYTVEILPFRAIAFTPVSADGEPLLRQPVEIVTMFASGCPHPQSYAPPQYSAVQEEVRDSYFNADGLGHVWRT</sequence>
<dbReference type="InterPro" id="IPR014752">
    <property type="entry name" value="Arrestin-like_C"/>
</dbReference>
<dbReference type="EMBL" id="JARJCW010000003">
    <property type="protein sequence ID" value="KAJ7227395.1"/>
    <property type="molecule type" value="Genomic_DNA"/>
</dbReference>
<evidence type="ECO:0000313" key="1">
    <source>
        <dbReference type="EMBL" id="KAJ7227395.1"/>
    </source>
</evidence>